<evidence type="ECO:0000313" key="3">
    <source>
        <dbReference type="Proteomes" id="UP000184052"/>
    </source>
</evidence>
<gene>
    <name evidence="2" type="ORF">SAMN02745751_02698</name>
</gene>
<name>A0A1M6JTD4_9FIRM</name>
<feature type="non-terminal residue" evidence="2">
    <location>
        <position position="1"/>
    </location>
</feature>
<evidence type="ECO:0000313" key="2">
    <source>
        <dbReference type="EMBL" id="SHJ49931.1"/>
    </source>
</evidence>
<dbReference type="AlphaFoldDB" id="A0A1M6JTD4"/>
<dbReference type="EMBL" id="FQZL01000023">
    <property type="protein sequence ID" value="SHJ49931.1"/>
    <property type="molecule type" value="Genomic_DNA"/>
</dbReference>
<proteinExistence type="predicted"/>
<organism evidence="2 3">
    <name type="scientific">Dethiosulfatibacter aminovorans DSM 17477</name>
    <dbReference type="NCBI Taxonomy" id="1121476"/>
    <lineage>
        <taxon>Bacteria</taxon>
        <taxon>Bacillati</taxon>
        <taxon>Bacillota</taxon>
        <taxon>Tissierellia</taxon>
        <taxon>Dethiosulfatibacter</taxon>
    </lineage>
</organism>
<keyword evidence="3" id="KW-1185">Reference proteome</keyword>
<evidence type="ECO:0000256" key="1">
    <source>
        <dbReference type="SAM" id="MobiDB-lite"/>
    </source>
</evidence>
<feature type="region of interest" description="Disordered" evidence="1">
    <location>
        <begin position="1"/>
        <end position="48"/>
    </location>
</feature>
<dbReference type="Proteomes" id="UP000184052">
    <property type="component" value="Unassembled WGS sequence"/>
</dbReference>
<protein>
    <submittedName>
        <fullName evidence="2">Uncharacterized protein</fullName>
    </submittedName>
</protein>
<feature type="compositionally biased region" description="Basic residues" evidence="1">
    <location>
        <begin position="18"/>
        <end position="42"/>
    </location>
</feature>
<reference evidence="2 3" key="1">
    <citation type="submission" date="2016-11" db="EMBL/GenBank/DDBJ databases">
        <authorList>
            <person name="Jaros S."/>
            <person name="Januszkiewicz K."/>
            <person name="Wedrychowicz H."/>
        </authorList>
    </citation>
    <scope>NUCLEOTIDE SEQUENCE [LARGE SCALE GENOMIC DNA]</scope>
    <source>
        <strain evidence="2 3">DSM 17477</strain>
    </source>
</reference>
<accession>A0A1M6JTD4</accession>
<feature type="compositionally biased region" description="Polar residues" evidence="1">
    <location>
        <begin position="1"/>
        <end position="10"/>
    </location>
</feature>
<sequence>FAMTDAQFNMPSAPKEKRTSHKKRSNNNNKGKKKYYSKKKPFTKPAVN</sequence>